<accession>A0ABV3V5S1</accession>
<proteinExistence type="predicted"/>
<dbReference type="RefSeq" id="WP_368630149.1">
    <property type="nucleotide sequence ID" value="NZ_JAYWLU010000027.1"/>
</dbReference>
<organism evidence="2 3">
    <name type="scientific">Kocuria carniphila</name>
    <dbReference type="NCBI Taxonomy" id="262208"/>
    <lineage>
        <taxon>Bacteria</taxon>
        <taxon>Bacillati</taxon>
        <taxon>Actinomycetota</taxon>
        <taxon>Actinomycetes</taxon>
        <taxon>Micrococcales</taxon>
        <taxon>Micrococcaceae</taxon>
        <taxon>Kocuria</taxon>
    </lineage>
</organism>
<dbReference type="EMBL" id="JAYWLU010000027">
    <property type="protein sequence ID" value="MEX3596122.1"/>
    <property type="molecule type" value="Genomic_DNA"/>
</dbReference>
<dbReference type="SUPFAM" id="SSF53474">
    <property type="entry name" value="alpha/beta-Hydrolases"/>
    <property type="match status" value="1"/>
</dbReference>
<reference evidence="2 3" key="1">
    <citation type="journal article" date="2024" name="Fungal Genet. Biol.">
        <title>The porcine skin microbiome exhibits broad fungal antagonism.</title>
        <authorList>
            <person name="De La Cruz K.F."/>
            <person name="Townsend E.C."/>
            <person name="Alex Cheong J.Z."/>
            <person name="Salamzade R."/>
            <person name="Liu A."/>
            <person name="Sandstrom S."/>
            <person name="Davila E."/>
            <person name="Huang L."/>
            <person name="Xu K.H."/>
            <person name="Wu S.Y."/>
            <person name="Meudt J.J."/>
            <person name="Shanmuganayagam D."/>
            <person name="Gibson A.L.F."/>
            <person name="Kalan L.R."/>
        </authorList>
    </citation>
    <scope>NUCLEOTIDE SEQUENCE [LARGE SCALE GENOMIC DNA]</scope>
    <source>
        <strain evidence="2 3">LK2625</strain>
    </source>
</reference>
<keyword evidence="2" id="KW-0378">Hydrolase</keyword>
<comment type="caution">
    <text evidence="2">The sequence shown here is derived from an EMBL/GenBank/DDBJ whole genome shotgun (WGS) entry which is preliminary data.</text>
</comment>
<dbReference type="PANTHER" id="PTHR39535">
    <property type="entry name" value="SPORULATION-DELAYING PROTEIN SDPB"/>
    <property type="match status" value="1"/>
</dbReference>
<evidence type="ECO:0000313" key="2">
    <source>
        <dbReference type="EMBL" id="MEX3596122.1"/>
    </source>
</evidence>
<dbReference type="InterPro" id="IPR052964">
    <property type="entry name" value="Sporulation_signal_mat"/>
</dbReference>
<sequence length="443" mass="49286">MIPNSKKSDELFLRAVNFQAALSYSVSGFSKAIGSSWIQGSALSEVLQTANYGSGPLANFLSRRPKLCKVLTRFTVVWESLFCVVYLLPKPWAHIALKAVKIFHYGIAGAMELPRFVWGFNGSHGAIEYVIDSRPVDKKFELSILGASAAIYIASAINAKYDRLSLEKRSEGPKGASKISVGLKNVIEFKDYRENDASLQNKPTLVLESGLGFSMDSWYWVIDELKKDFRIVTYHRSGYGASSSGLDSVLVFDRLVEELGLRHVVLVAHSIGSLNVAEILRNRESENEILGVVYVDGSDPDLIMQDRNDRTAYGKFLQSQVITMFAALTGAYKWAPNSVTRQAKLLPDEQFAFTTFVFTPKNIVNAVQEYFHLGSKNNNPGFISTAKKIVLASDEHLTEQKMLAQRIGSHLVQIPGSTHRTILTMPEHAKKVAAHIRMFVNEI</sequence>
<dbReference type="InterPro" id="IPR000073">
    <property type="entry name" value="AB_hydrolase_1"/>
</dbReference>
<dbReference type="InterPro" id="IPR029058">
    <property type="entry name" value="AB_hydrolase_fold"/>
</dbReference>
<dbReference type="GO" id="GO:0016787">
    <property type="term" value="F:hydrolase activity"/>
    <property type="evidence" value="ECO:0007669"/>
    <property type="project" value="UniProtKB-KW"/>
</dbReference>
<name>A0ABV3V5S1_9MICC</name>
<dbReference type="Pfam" id="PF12697">
    <property type="entry name" value="Abhydrolase_6"/>
    <property type="match status" value="1"/>
</dbReference>
<feature type="domain" description="AB hydrolase-1" evidence="1">
    <location>
        <begin position="206"/>
        <end position="434"/>
    </location>
</feature>
<dbReference type="Proteomes" id="UP001558481">
    <property type="component" value="Unassembled WGS sequence"/>
</dbReference>
<gene>
    <name evidence="2" type="ORF">VVR66_15520</name>
</gene>
<dbReference type="Gene3D" id="3.40.50.1820">
    <property type="entry name" value="alpha/beta hydrolase"/>
    <property type="match status" value="1"/>
</dbReference>
<evidence type="ECO:0000259" key="1">
    <source>
        <dbReference type="Pfam" id="PF12697"/>
    </source>
</evidence>
<evidence type="ECO:0000313" key="3">
    <source>
        <dbReference type="Proteomes" id="UP001558481"/>
    </source>
</evidence>
<protein>
    <submittedName>
        <fullName evidence="2">Alpha/beta fold hydrolase</fullName>
    </submittedName>
</protein>
<keyword evidence="3" id="KW-1185">Reference proteome</keyword>
<dbReference type="PANTHER" id="PTHR39535:SF2">
    <property type="entry name" value="HTTM DOMAIN-CONTAINING PROTEIN"/>
    <property type="match status" value="1"/>
</dbReference>